<sequence>MTSHALAPSTPTLLGIPLELRIRIYEHLYIDLIAELSDNLFGVFSFYDHLYDYTSAYLNSHVGKTGLTTPLLYVCKQIYQEALSVLCEQAEFVVNIMGDDDSKDVERAGFRFSEGSRHLDFVRNLKINLQPALGATINDPRQTRFVARIAKFLDLIQHGANLRSLEIYLSNSINEAASMEGTLTAIKTVRTTGNSIKVYVGDVSEDILSDEHLTLLLDAINGDNMGRGHPPLEPNYYLGEEDSEVIEWETDEDI</sequence>
<dbReference type="OrthoDB" id="4692672at2759"/>
<protein>
    <recommendedName>
        <fullName evidence="3">F-box domain-containing protein</fullName>
    </recommendedName>
</protein>
<dbReference type="Proteomes" id="UP001140453">
    <property type="component" value="Unassembled WGS sequence"/>
</dbReference>
<dbReference type="EMBL" id="JAPEVB010000003">
    <property type="protein sequence ID" value="KAJ4391852.1"/>
    <property type="molecule type" value="Genomic_DNA"/>
</dbReference>
<accession>A0A9W8YSY2</accession>
<comment type="caution">
    <text evidence="1">The sequence shown here is derived from an EMBL/GenBank/DDBJ whole genome shotgun (WGS) entry which is preliminary data.</text>
</comment>
<name>A0A9W8YSY2_9PEZI</name>
<evidence type="ECO:0000313" key="1">
    <source>
        <dbReference type="EMBL" id="KAJ4391852.1"/>
    </source>
</evidence>
<keyword evidence="2" id="KW-1185">Reference proteome</keyword>
<organism evidence="1 2">
    <name type="scientific">Gnomoniopsis smithogilvyi</name>
    <dbReference type="NCBI Taxonomy" id="1191159"/>
    <lineage>
        <taxon>Eukaryota</taxon>
        <taxon>Fungi</taxon>
        <taxon>Dikarya</taxon>
        <taxon>Ascomycota</taxon>
        <taxon>Pezizomycotina</taxon>
        <taxon>Sordariomycetes</taxon>
        <taxon>Sordariomycetidae</taxon>
        <taxon>Diaporthales</taxon>
        <taxon>Gnomoniaceae</taxon>
        <taxon>Gnomoniopsis</taxon>
    </lineage>
</organism>
<evidence type="ECO:0008006" key="3">
    <source>
        <dbReference type="Google" id="ProtNLM"/>
    </source>
</evidence>
<reference evidence="1" key="1">
    <citation type="submission" date="2022-10" db="EMBL/GenBank/DDBJ databases">
        <title>Tapping the CABI collections for fungal endophytes: first genome assemblies for Collariella, Neodidymelliopsis, Ascochyta clinopodiicola, Didymella pomorum, Didymosphaeria variabile, Neocosmospora piperis and Neocucurbitaria cava.</title>
        <authorList>
            <person name="Hill R."/>
        </authorList>
    </citation>
    <scope>NUCLEOTIDE SEQUENCE</scope>
    <source>
        <strain evidence="1">IMI 355082</strain>
    </source>
</reference>
<evidence type="ECO:0000313" key="2">
    <source>
        <dbReference type="Proteomes" id="UP001140453"/>
    </source>
</evidence>
<gene>
    <name evidence="1" type="ORF">N0V93_005472</name>
</gene>
<dbReference type="AlphaFoldDB" id="A0A9W8YSY2"/>
<proteinExistence type="predicted"/>